<dbReference type="SUPFAM" id="SSF56672">
    <property type="entry name" value="DNA/RNA polymerases"/>
    <property type="match status" value="1"/>
</dbReference>
<dbReference type="AlphaFoldDB" id="A0ABD2X1Q3"/>
<evidence type="ECO:0008006" key="3">
    <source>
        <dbReference type="Google" id="ProtNLM"/>
    </source>
</evidence>
<evidence type="ECO:0000313" key="2">
    <source>
        <dbReference type="Proteomes" id="UP001627154"/>
    </source>
</evidence>
<organism evidence="1 2">
    <name type="scientific">Trichogramma kaykai</name>
    <dbReference type="NCBI Taxonomy" id="54128"/>
    <lineage>
        <taxon>Eukaryota</taxon>
        <taxon>Metazoa</taxon>
        <taxon>Ecdysozoa</taxon>
        <taxon>Arthropoda</taxon>
        <taxon>Hexapoda</taxon>
        <taxon>Insecta</taxon>
        <taxon>Pterygota</taxon>
        <taxon>Neoptera</taxon>
        <taxon>Endopterygota</taxon>
        <taxon>Hymenoptera</taxon>
        <taxon>Apocrita</taxon>
        <taxon>Proctotrupomorpha</taxon>
        <taxon>Chalcidoidea</taxon>
        <taxon>Trichogrammatidae</taxon>
        <taxon>Trichogramma</taxon>
    </lineage>
</organism>
<protein>
    <recommendedName>
        <fullName evidence="3">Reverse transcriptase domain-containing protein</fullName>
    </recommendedName>
</protein>
<evidence type="ECO:0000313" key="1">
    <source>
        <dbReference type="EMBL" id="KAL3398898.1"/>
    </source>
</evidence>
<dbReference type="InterPro" id="IPR043502">
    <property type="entry name" value="DNA/RNA_pol_sf"/>
</dbReference>
<proteinExistence type="predicted"/>
<keyword evidence="2" id="KW-1185">Reference proteome</keyword>
<comment type="caution">
    <text evidence="1">The sequence shown here is derived from an EMBL/GenBank/DDBJ whole genome shotgun (WGS) entry which is preliminary data.</text>
</comment>
<dbReference type="PANTHER" id="PTHR33064:SF37">
    <property type="entry name" value="RIBONUCLEASE H"/>
    <property type="match status" value="1"/>
</dbReference>
<dbReference type="Proteomes" id="UP001627154">
    <property type="component" value="Unassembled WGS sequence"/>
</dbReference>
<name>A0ABD2X1Q3_9HYME</name>
<reference evidence="1 2" key="1">
    <citation type="journal article" date="2024" name="bioRxiv">
        <title>A reference genome for Trichogramma kaykai: A tiny desert-dwelling parasitoid wasp with competing sex-ratio distorters.</title>
        <authorList>
            <person name="Culotta J."/>
            <person name="Lindsey A.R."/>
        </authorList>
    </citation>
    <scope>NUCLEOTIDE SEQUENCE [LARGE SCALE GENOMIC DNA]</scope>
    <source>
        <strain evidence="1 2">KSX58</strain>
    </source>
</reference>
<dbReference type="EMBL" id="JBJJXI010000059">
    <property type="protein sequence ID" value="KAL3398898.1"/>
    <property type="molecule type" value="Genomic_DNA"/>
</dbReference>
<gene>
    <name evidence="1" type="ORF">TKK_007993</name>
</gene>
<sequence length="92" mass="10788">MYRIPTHNDIPVNVKQYWHPPQLRDEIDEQIKELLEQDIIEESESPYNSLLWIVQKKAGPDGTSKWRLVIDFRALNEKTIGAAYSLPNIKEI</sequence>
<accession>A0ABD2X1Q3</accession>
<dbReference type="InterPro" id="IPR051320">
    <property type="entry name" value="Viral_Replic_Matur_Polypro"/>
</dbReference>
<dbReference type="GO" id="GO:0071897">
    <property type="term" value="P:DNA biosynthetic process"/>
    <property type="evidence" value="ECO:0007669"/>
    <property type="project" value="UniProtKB-ARBA"/>
</dbReference>
<dbReference type="Gene3D" id="3.10.10.10">
    <property type="entry name" value="HIV Type 1 Reverse Transcriptase, subunit A, domain 1"/>
    <property type="match status" value="1"/>
</dbReference>
<dbReference type="PANTHER" id="PTHR33064">
    <property type="entry name" value="POL PROTEIN"/>
    <property type="match status" value="1"/>
</dbReference>